<protein>
    <submittedName>
        <fullName evidence="1">Uncharacterized protein</fullName>
    </submittedName>
</protein>
<reference evidence="1" key="1">
    <citation type="submission" date="2021-02" db="EMBL/GenBank/DDBJ databases">
        <authorList>
            <person name="Nowell W R."/>
        </authorList>
    </citation>
    <scope>NUCLEOTIDE SEQUENCE</scope>
</reference>
<sequence length="101" mass="11097">MEREQKEEEGVSSKRGINIGTLGMARKGELKDNLMMSNDQLTLDLLWNKNISAPLMSSDSGICSTTNDEIFVENEVLIVNPNETQVADEESCAASSSPRYA</sequence>
<evidence type="ECO:0000313" key="2">
    <source>
        <dbReference type="Proteomes" id="UP000663862"/>
    </source>
</evidence>
<proteinExistence type="predicted"/>
<gene>
    <name evidence="1" type="ORF">TSG867_LOCUS32255</name>
</gene>
<comment type="caution">
    <text evidence="1">The sequence shown here is derived from an EMBL/GenBank/DDBJ whole genome shotgun (WGS) entry which is preliminary data.</text>
</comment>
<dbReference type="AlphaFoldDB" id="A0A821H2A2"/>
<name>A0A821H2A2_9BILA</name>
<dbReference type="Proteomes" id="UP000663862">
    <property type="component" value="Unassembled WGS sequence"/>
</dbReference>
<dbReference type="EMBL" id="CAJOBQ010007027">
    <property type="protein sequence ID" value="CAF4678577.1"/>
    <property type="molecule type" value="Genomic_DNA"/>
</dbReference>
<accession>A0A821H2A2</accession>
<evidence type="ECO:0000313" key="1">
    <source>
        <dbReference type="EMBL" id="CAF4678577.1"/>
    </source>
</evidence>
<organism evidence="1 2">
    <name type="scientific">Rotaria socialis</name>
    <dbReference type="NCBI Taxonomy" id="392032"/>
    <lineage>
        <taxon>Eukaryota</taxon>
        <taxon>Metazoa</taxon>
        <taxon>Spiralia</taxon>
        <taxon>Gnathifera</taxon>
        <taxon>Rotifera</taxon>
        <taxon>Eurotatoria</taxon>
        <taxon>Bdelloidea</taxon>
        <taxon>Philodinida</taxon>
        <taxon>Philodinidae</taxon>
        <taxon>Rotaria</taxon>
    </lineage>
</organism>